<sequence length="926" mass="105382">MNKDVLMADLENVIIRISVGNGTSLGRVTTKQKTWRTFRAMFDPEKVLVDTSCTYAQYKKLDQDQQGKKKLAAGNWMPALFKDGRRKGPNQLCRTMVAFDLDYVTIEQLEHIRDGGAPINQYAWHMHTTRSHCPEKPRVRMSIPLSREVTLDEANALTRILATLLADDPEEGIEIPDIVSMKANQVMYLPSRSRDQEYWTDENEGELLDVDEFLIEYPFWEDHTLLPHKEAETNRGKVDPNRKMEDPRDKQGYIGAFCRTYDIEEAIAEFIPEVYTPGDSSTETRYTFALGTGSNGAVVYDGGLFIYSNHGSDPIEGAANAWDMVRVHKFGHLDKDAPPNTSLSNLPSSKAMMELAKADKAVAAELFAHMREELDDEFEDDEGEADDGPSIDDLLGGFDDDEEPEADDAFDGLLDDADEDEKPKKKQDKGKDEDKLAWTANFRRKANGELEPVLNNIALICSNDGRIARAVAYNEFTHDPYCVKPIRSKLIALPSRELVGGEKKKGRRWEDADDASVKLIASANKARNGYETDFSSQSIQEAVLIAGRMNPIHPVKDYIQACYERWLKAGAPTGKLDRIAIDYFGCPDTPFHRESARWFFTGAVARIYEPGCKFDQMLILEGATGAGKSTWLKGISGWFCHEFRVDLDNVQRTVEAMRGAWFLEMDEMVKAKSSDSALLKSFLSSPVDKIRLAYAKREMEFPRQSVMVGTSNENDYLTDPTSVRRYWVWKVHPRYDEFNLIDQDKLMSERHLLIGEAYQAYLDMRKANPHGDLHLGLKTNEAIREQRQIAEGSRRKTATEVIAEFIQEWLDRPVNRDEMEVHSHSQFDREFDDEADSGERFIRNMVTAKQAFEALHTEAVLEPYRNAEVRTYGKALKLIPGWTDLGKVVLHKQRAVWFRRTNDDAEWIAAPADPETRDTEIDDLLN</sequence>
<dbReference type="EMBL" id="JAOWLB010000020">
    <property type="protein sequence ID" value="MCV2890682.1"/>
    <property type="molecule type" value="Genomic_DNA"/>
</dbReference>
<dbReference type="InterPro" id="IPR007936">
    <property type="entry name" value="VapE-like_dom"/>
</dbReference>
<feature type="domain" description="Virulence-associated protein E-like" evidence="2">
    <location>
        <begin position="575"/>
        <end position="781"/>
    </location>
</feature>
<dbReference type="PANTHER" id="PTHR34985">
    <property type="entry name" value="SLR0554 PROTEIN"/>
    <property type="match status" value="1"/>
</dbReference>
<dbReference type="Proteomes" id="UP001320899">
    <property type="component" value="Unassembled WGS sequence"/>
</dbReference>
<feature type="region of interest" description="Disordered" evidence="1">
    <location>
        <begin position="376"/>
        <end position="433"/>
    </location>
</feature>
<protein>
    <submittedName>
        <fullName evidence="3">Virulence-associated E family protein</fullName>
    </submittedName>
</protein>
<organism evidence="3 4">
    <name type="scientific">Ruegeria aquimaris</name>
    <dbReference type="NCBI Taxonomy" id="2984333"/>
    <lineage>
        <taxon>Bacteria</taxon>
        <taxon>Pseudomonadati</taxon>
        <taxon>Pseudomonadota</taxon>
        <taxon>Alphaproteobacteria</taxon>
        <taxon>Rhodobacterales</taxon>
        <taxon>Roseobacteraceae</taxon>
        <taxon>Ruegeria</taxon>
    </lineage>
</organism>
<feature type="compositionally biased region" description="Acidic residues" evidence="1">
    <location>
        <begin position="376"/>
        <end position="390"/>
    </location>
</feature>
<dbReference type="PANTHER" id="PTHR34985:SF1">
    <property type="entry name" value="SLR0554 PROTEIN"/>
    <property type="match status" value="1"/>
</dbReference>
<accession>A0ABT3APR3</accession>
<dbReference type="RefSeq" id="WP_263830305.1">
    <property type="nucleotide sequence ID" value="NZ_JAOWLB010000020.1"/>
</dbReference>
<keyword evidence="4" id="KW-1185">Reference proteome</keyword>
<evidence type="ECO:0000313" key="4">
    <source>
        <dbReference type="Proteomes" id="UP001320899"/>
    </source>
</evidence>
<dbReference type="SUPFAM" id="SSF52540">
    <property type="entry name" value="P-loop containing nucleoside triphosphate hydrolases"/>
    <property type="match status" value="1"/>
</dbReference>
<proteinExistence type="predicted"/>
<feature type="compositionally biased region" description="Acidic residues" evidence="1">
    <location>
        <begin position="398"/>
        <end position="420"/>
    </location>
</feature>
<reference evidence="3 4" key="1">
    <citation type="submission" date="2022-10" db="EMBL/GenBank/DDBJ databases">
        <title>Ruegeria sp. nov., isolated from ocean surface sediments.</title>
        <authorList>
            <person name="He W."/>
            <person name="Xue H.-P."/>
            <person name="Zhang D.-F."/>
        </authorList>
    </citation>
    <scope>NUCLEOTIDE SEQUENCE [LARGE SCALE GENOMIC DNA]</scope>
    <source>
        <strain evidence="3 4">XHP0148</strain>
    </source>
</reference>
<evidence type="ECO:0000256" key="1">
    <source>
        <dbReference type="SAM" id="MobiDB-lite"/>
    </source>
</evidence>
<name>A0ABT3APR3_9RHOB</name>
<dbReference type="Pfam" id="PF05272">
    <property type="entry name" value="VapE-like_dom"/>
    <property type="match status" value="1"/>
</dbReference>
<comment type="caution">
    <text evidence="3">The sequence shown here is derived from an EMBL/GenBank/DDBJ whole genome shotgun (WGS) entry which is preliminary data.</text>
</comment>
<gene>
    <name evidence="3" type="ORF">OE747_20280</name>
</gene>
<evidence type="ECO:0000313" key="3">
    <source>
        <dbReference type="EMBL" id="MCV2890682.1"/>
    </source>
</evidence>
<evidence type="ECO:0000259" key="2">
    <source>
        <dbReference type="Pfam" id="PF05272"/>
    </source>
</evidence>
<dbReference type="InterPro" id="IPR027417">
    <property type="entry name" value="P-loop_NTPase"/>
</dbReference>